<dbReference type="Gene3D" id="1.10.510.40">
    <property type="match status" value="1"/>
</dbReference>
<dbReference type="Proteomes" id="UP000438182">
    <property type="component" value="Unassembled WGS sequence"/>
</dbReference>
<dbReference type="GO" id="GO:0019290">
    <property type="term" value="P:siderophore biosynthetic process"/>
    <property type="evidence" value="ECO:0007669"/>
    <property type="project" value="InterPro"/>
</dbReference>
<dbReference type="SMART" id="SM01006">
    <property type="entry name" value="AlcB"/>
    <property type="match status" value="1"/>
</dbReference>
<evidence type="ECO:0000259" key="7">
    <source>
        <dbReference type="SMART" id="SM01006"/>
    </source>
</evidence>
<evidence type="ECO:0000256" key="2">
    <source>
        <dbReference type="ARBA" id="ARBA00005102"/>
    </source>
</evidence>
<dbReference type="InterPro" id="IPR007310">
    <property type="entry name" value="Aerobactin_biosyn_IucA/IucC_N"/>
</dbReference>
<feature type="region of interest" description="Disordered" evidence="6">
    <location>
        <begin position="205"/>
        <end position="227"/>
    </location>
</feature>
<organism evidence="8 9">
    <name type="scientific">Agromyces seonyuensis</name>
    <dbReference type="NCBI Taxonomy" id="2662446"/>
    <lineage>
        <taxon>Bacteria</taxon>
        <taxon>Bacillati</taxon>
        <taxon>Actinomycetota</taxon>
        <taxon>Actinomycetes</taxon>
        <taxon>Micrococcales</taxon>
        <taxon>Microbacteriaceae</taxon>
        <taxon>Agromyces</taxon>
    </lineage>
</organism>
<evidence type="ECO:0000256" key="5">
    <source>
        <dbReference type="ARBA" id="ARBA00031122"/>
    </source>
</evidence>
<evidence type="ECO:0000256" key="6">
    <source>
        <dbReference type="SAM" id="MobiDB-lite"/>
    </source>
</evidence>
<comment type="similarity">
    <text evidence="3">Belongs to the IucA/IucC family.</text>
</comment>
<dbReference type="PANTHER" id="PTHR34384:SF6">
    <property type="entry name" value="STAPHYLOFERRIN B SYNTHASE"/>
    <property type="match status" value="1"/>
</dbReference>
<dbReference type="Gene3D" id="3.30.310.280">
    <property type="match status" value="1"/>
</dbReference>
<dbReference type="InterPro" id="IPR019432">
    <property type="entry name" value="Acyltransferase_MbtK/IucB-like"/>
</dbReference>
<gene>
    <name evidence="8" type="ORF">GB864_14050</name>
</gene>
<dbReference type="GO" id="GO:0016746">
    <property type="term" value="F:acyltransferase activity"/>
    <property type="evidence" value="ECO:0007669"/>
    <property type="project" value="InterPro"/>
</dbReference>
<evidence type="ECO:0000313" key="8">
    <source>
        <dbReference type="EMBL" id="MWB99670.1"/>
    </source>
</evidence>
<dbReference type="Pfam" id="PF06276">
    <property type="entry name" value="FhuF"/>
    <property type="match status" value="1"/>
</dbReference>
<comment type="function">
    <text evidence="1">Acyltransferase required for the direct transfer of medium- to long-chain fatty acyl moieties from a carrier protein (MbtL) on to the epsilon-amino group of lysine residue in the mycobactin core.</text>
</comment>
<evidence type="ECO:0000256" key="1">
    <source>
        <dbReference type="ARBA" id="ARBA00003818"/>
    </source>
</evidence>
<evidence type="ECO:0000256" key="3">
    <source>
        <dbReference type="ARBA" id="ARBA00007832"/>
    </source>
</evidence>
<keyword evidence="8" id="KW-0808">Transferase</keyword>
<reference evidence="8 9" key="1">
    <citation type="submission" date="2019-12" db="EMBL/GenBank/DDBJ databases">
        <authorList>
            <person name="Kim Y.S."/>
        </authorList>
    </citation>
    <scope>NUCLEOTIDE SEQUENCE [LARGE SCALE GENOMIC DNA]</scope>
    <source>
        <strain evidence="8 9">MMS17-SY077</strain>
    </source>
</reference>
<comment type="caution">
    <text evidence="8">The sequence shown here is derived from an EMBL/GenBank/DDBJ whole genome shotgun (WGS) entry which is preliminary data.</text>
</comment>
<dbReference type="UniPathway" id="UPA00011"/>
<sequence length="819" mass="88648">MSILLPADLRSDAGFRHESPVGPLEIVPLDPERDAALVQGWLADPRSAFWQMGDLDVDSVREYFAGVVADPHQDAWLGLRDGRPAFLVETYDPARILLVDVHDARPGDLGMHLLVAPPTTERTHRLTSAVMAAVVAFCFDARGATRIVVEPDVRNAAIARKNAEVGFRIVGEIDLPGKRASLAVLDADDRRAAQLAAAAASASGGADGAAAARPGGDLVSSGAPHLAPEPMTAAQRHLVAKAIAEFTHERLLAPIALTDPDADGLARYRLTTAGSDYVFTARRHALEHWAIQEATLERTVDGVPAALDAQELVLELQGELGIPDALLATYLEEIASTLASAAFKLTRDPSPAAELALAGFQAIEAGMTEGHPGFVANNGRIGFGLDEFGAFAPESGADVHLVWLAVRRSLSHLALGDGLSETSLYDGELGPDLVAEFSRRLRELGLDPAEYRWLPAHPWQWQHRIAVTFAPDVARRDLVPVGTSRDAYRAQQSIRTFFNTTRPERAYVKTALAIQNMGFLRGLSPAYMRHTPAINDWVAELVGTDPTLQAARFVVLREQASIGYTGDVYHRTAAPSAHRKMVAALWRESPLPRIGGGERLATMAALLHRDPSGASLATALVRASGIPADEWVRSYLDAYLRPVVHTLLAHDLAFMPHGENVILVLDGHVVRRVFMKDIGEEVAVLTDRALPPQIERIRQPVDAAERALAIFTDVFDGVLRHLAAILDGDGTLREARFWQLVAECIDRHASEHPDLDPAVDLRAERFAHSCLNRLQLRNTLQMVDLADQSASLLYAGTMANPIARRGGGTGAVGRASRVE</sequence>
<accession>A0A6I4NZB7</accession>
<dbReference type="Pfam" id="PF13523">
    <property type="entry name" value="Acetyltransf_8"/>
    <property type="match status" value="1"/>
</dbReference>
<feature type="compositionally biased region" description="Low complexity" evidence="6">
    <location>
        <begin position="205"/>
        <end position="218"/>
    </location>
</feature>
<dbReference type="InterPro" id="IPR016181">
    <property type="entry name" value="Acyl_CoA_acyltransferase"/>
</dbReference>
<dbReference type="EMBL" id="WSTA01000072">
    <property type="protein sequence ID" value="MWB99670.1"/>
    <property type="molecule type" value="Genomic_DNA"/>
</dbReference>
<dbReference type="SUPFAM" id="SSF55729">
    <property type="entry name" value="Acyl-CoA N-acyltransferases (Nat)"/>
    <property type="match status" value="1"/>
</dbReference>
<proteinExistence type="inferred from homology"/>
<feature type="domain" description="Acyltransferase MbtK/IucB-like conserved" evidence="7">
    <location>
        <begin position="27"/>
        <end position="74"/>
    </location>
</feature>
<evidence type="ECO:0000256" key="4">
    <source>
        <dbReference type="ARBA" id="ARBA00020586"/>
    </source>
</evidence>
<dbReference type="RefSeq" id="WP_160426130.1">
    <property type="nucleotide sequence ID" value="NZ_WSTA01000072.1"/>
</dbReference>
<dbReference type="PANTHER" id="PTHR34384">
    <property type="entry name" value="L-2,3-DIAMINOPROPANOATE--CITRATE LIGASE"/>
    <property type="match status" value="1"/>
</dbReference>
<dbReference type="AlphaFoldDB" id="A0A6I4NZB7"/>
<dbReference type="InterPro" id="IPR022770">
    <property type="entry name" value="IucA/IucC-like_C"/>
</dbReference>
<dbReference type="GO" id="GO:0016881">
    <property type="term" value="F:acid-amino acid ligase activity"/>
    <property type="evidence" value="ECO:0007669"/>
    <property type="project" value="UniProtKB-ARBA"/>
</dbReference>
<keyword evidence="9" id="KW-1185">Reference proteome</keyword>
<evidence type="ECO:0000313" key="9">
    <source>
        <dbReference type="Proteomes" id="UP000438182"/>
    </source>
</evidence>
<comment type="pathway">
    <text evidence="2">Siderophore biosynthesis; mycobactin biosynthesis.</text>
</comment>
<dbReference type="Pfam" id="PF04183">
    <property type="entry name" value="IucA_IucC"/>
    <property type="match status" value="1"/>
</dbReference>
<dbReference type="Gene3D" id="3.40.630.30">
    <property type="match status" value="1"/>
</dbReference>
<name>A0A6I4NZB7_9MICO</name>
<dbReference type="Gene3D" id="6.10.250.3370">
    <property type="match status" value="1"/>
</dbReference>
<dbReference type="InterPro" id="IPR037455">
    <property type="entry name" value="LucA/IucC-like"/>
</dbReference>
<protein>
    <recommendedName>
        <fullName evidence="4">Lysine N-acyltransferase MbtK</fullName>
    </recommendedName>
    <alternativeName>
        <fullName evidence="5">Mycobactin synthase protein K</fullName>
    </alternativeName>
</protein>